<evidence type="ECO:0000256" key="2">
    <source>
        <dbReference type="SAM" id="SignalP"/>
    </source>
</evidence>
<proteinExistence type="predicted"/>
<evidence type="ECO:0000313" key="4">
    <source>
        <dbReference type="EMBL" id="PZX39627.1"/>
    </source>
</evidence>
<organism evidence="4 5">
    <name type="scientific">Nonlabens dokdonensis</name>
    <dbReference type="NCBI Taxonomy" id="328515"/>
    <lineage>
        <taxon>Bacteria</taxon>
        <taxon>Pseudomonadati</taxon>
        <taxon>Bacteroidota</taxon>
        <taxon>Flavobacteriia</taxon>
        <taxon>Flavobacteriales</taxon>
        <taxon>Flavobacteriaceae</taxon>
        <taxon>Nonlabens</taxon>
    </lineage>
</organism>
<comment type="caution">
    <text evidence="4">The sequence shown here is derived from an EMBL/GenBank/DDBJ whole genome shotgun (WGS) entry which is preliminary data.</text>
</comment>
<evidence type="ECO:0000256" key="1">
    <source>
        <dbReference type="ARBA" id="ARBA00022729"/>
    </source>
</evidence>
<evidence type="ECO:0000259" key="3">
    <source>
        <dbReference type="Pfam" id="PF18962"/>
    </source>
</evidence>
<dbReference type="RefSeq" id="WP_015363338.1">
    <property type="nucleotide sequence ID" value="NZ_QKZR01000003.1"/>
</dbReference>
<protein>
    <submittedName>
        <fullName evidence="4">Secreted protein (Por secretion system target)</fullName>
    </submittedName>
</protein>
<keyword evidence="5" id="KW-1185">Reference proteome</keyword>
<evidence type="ECO:0000313" key="5">
    <source>
        <dbReference type="Proteomes" id="UP000248584"/>
    </source>
</evidence>
<name>A0ABX5PWS0_9FLAO</name>
<reference evidence="4 5" key="1">
    <citation type="submission" date="2018-06" db="EMBL/GenBank/DDBJ databases">
        <title>Genomic Encyclopedia of Archaeal and Bacterial Type Strains, Phase II (KMG-II): from individual species to whole genera.</title>
        <authorList>
            <person name="Goeker M."/>
        </authorList>
    </citation>
    <scope>NUCLEOTIDE SEQUENCE [LARGE SCALE GENOMIC DNA]</scope>
    <source>
        <strain evidence="4 5">DSM 17205</strain>
    </source>
</reference>
<feature type="domain" description="Secretion system C-terminal sorting" evidence="3">
    <location>
        <begin position="324"/>
        <end position="390"/>
    </location>
</feature>
<feature type="chain" id="PRO_5046797734" evidence="2">
    <location>
        <begin position="19"/>
        <end position="392"/>
    </location>
</feature>
<gene>
    <name evidence="4" type="ORF">LX97_01981</name>
</gene>
<dbReference type="Gene3D" id="2.40.128.720">
    <property type="match status" value="2"/>
</dbReference>
<sequence>MKKITIILFLFSSTILLAQNQLLSALTESFDSSTGSYENSFGYDYTYDANNNLTSETYYLWDSVNNSWVLGDRTTYTYNANNKVATEVYEFTNNGIFGIGYRTNYIYNSVGDILVFFDEDYVNGQYVNDYRLTFSYANGRVDSYLAEEWNGSQWVQEERGDATYNSNGFLSIFTYEEIVNGMFEVYGREVNNLTTAGLITRSDFELFDGTNFVVDERSDYSFDSNNNVVTEISSYNPATTPNEKYDYTYDTSILMSTLGHPFKDKTGIDFTFSNEPHINKVLTQTYSDYDSNTMAYNLSSRTTYNYNSTLSVDEDLIEKASFKVYPNPTQNRITIEATNTKIEQILMIDVLGKTVFTTDRSTFEISSLTDGIYIMKIIDVDGGITNRKVIKE</sequence>
<keyword evidence="1 2" id="KW-0732">Signal</keyword>
<dbReference type="NCBIfam" id="TIGR04183">
    <property type="entry name" value="Por_Secre_tail"/>
    <property type="match status" value="1"/>
</dbReference>
<dbReference type="Pfam" id="PF18962">
    <property type="entry name" value="Por_Secre_tail"/>
    <property type="match status" value="1"/>
</dbReference>
<dbReference type="Proteomes" id="UP000248584">
    <property type="component" value="Unassembled WGS sequence"/>
</dbReference>
<dbReference type="InterPro" id="IPR026444">
    <property type="entry name" value="Secre_tail"/>
</dbReference>
<dbReference type="EMBL" id="QKZR01000003">
    <property type="protein sequence ID" value="PZX39627.1"/>
    <property type="molecule type" value="Genomic_DNA"/>
</dbReference>
<accession>A0ABX5PWS0</accession>
<feature type="signal peptide" evidence="2">
    <location>
        <begin position="1"/>
        <end position="18"/>
    </location>
</feature>